<evidence type="ECO:0000313" key="6">
    <source>
        <dbReference type="Proteomes" id="UP001626550"/>
    </source>
</evidence>
<dbReference type="InterPro" id="IPR037104">
    <property type="entry name" value="Annexin_sf"/>
</dbReference>
<keyword evidence="6" id="KW-1185">Reference proteome</keyword>
<dbReference type="PRINTS" id="PR00196">
    <property type="entry name" value="ANNEXIN"/>
</dbReference>
<dbReference type="PROSITE" id="PS51897">
    <property type="entry name" value="ANNEXIN_2"/>
    <property type="match status" value="1"/>
</dbReference>
<reference evidence="5 6" key="1">
    <citation type="submission" date="2024-11" db="EMBL/GenBank/DDBJ databases">
        <title>Adaptive evolution of stress response genes in parasites aligns with host niche diversity.</title>
        <authorList>
            <person name="Hahn C."/>
            <person name="Resl P."/>
        </authorList>
    </citation>
    <scope>NUCLEOTIDE SEQUENCE [LARGE SCALE GENOMIC DNA]</scope>
    <source>
        <strain evidence="5">EGGRZ-B1_66</strain>
        <tissue evidence="5">Body</tissue>
    </source>
</reference>
<evidence type="ECO:0000256" key="2">
    <source>
        <dbReference type="ARBA" id="ARBA00022737"/>
    </source>
</evidence>
<keyword evidence="4" id="KW-0111">Calcium/phospholipid-binding</keyword>
<dbReference type="PANTHER" id="PTHR10502:SF175">
    <property type="entry name" value="ANNEXIN A13"/>
    <property type="match status" value="1"/>
</dbReference>
<comment type="caution">
    <text evidence="5">The sequence shown here is derived from an EMBL/GenBank/DDBJ whole genome shotgun (WGS) entry which is preliminary data.</text>
</comment>
<evidence type="ECO:0000256" key="3">
    <source>
        <dbReference type="ARBA" id="ARBA00023216"/>
    </source>
</evidence>
<dbReference type="Pfam" id="PF00191">
    <property type="entry name" value="Annexin"/>
    <property type="match status" value="2"/>
</dbReference>
<organism evidence="5 6">
    <name type="scientific">Cichlidogyrus casuarinus</name>
    <dbReference type="NCBI Taxonomy" id="1844966"/>
    <lineage>
        <taxon>Eukaryota</taxon>
        <taxon>Metazoa</taxon>
        <taxon>Spiralia</taxon>
        <taxon>Lophotrochozoa</taxon>
        <taxon>Platyhelminthes</taxon>
        <taxon>Monogenea</taxon>
        <taxon>Monopisthocotylea</taxon>
        <taxon>Dactylogyridea</taxon>
        <taxon>Ancyrocephalidae</taxon>
        <taxon>Cichlidogyrus</taxon>
    </lineage>
</organism>
<keyword evidence="3 4" id="KW-0041">Annexin</keyword>
<dbReference type="SMART" id="SM00335">
    <property type="entry name" value="ANX"/>
    <property type="match status" value="2"/>
</dbReference>
<dbReference type="GO" id="GO:0005544">
    <property type="term" value="F:calcium-dependent phospholipid binding"/>
    <property type="evidence" value="ECO:0007669"/>
    <property type="project" value="UniProtKB-KW"/>
</dbReference>
<dbReference type="PROSITE" id="PS00223">
    <property type="entry name" value="ANNEXIN_1"/>
    <property type="match status" value="1"/>
</dbReference>
<keyword evidence="2 4" id="KW-0677">Repeat</keyword>
<dbReference type="Gene3D" id="1.10.220.10">
    <property type="entry name" value="Annexin"/>
    <property type="match status" value="4"/>
</dbReference>
<sequence length="340" mass="38849">MNAVSETASLTVPQNFNVNQDAEDIHTAMSHKNEADRIINILGHRTASMRLSIRKAYAEKFHEDLLTAVYNSKYSSEFVDLLISLLIGPIGMLARELRKKLDKESVDEILCTANGWELREIQASYEALTSTEEFRKDTKNSTLESAINGKIKDGLHRDYLLKLLRGSRDEVNLEDIRVQLETRGNTDALINIAQVNQDVEKLRTAGKPQEEVFVEIISKRSNLHLKKMYDVFAKPAKLKSCDFLLRWCYHDDNLFDLVMAAVDQKLLLVAQLYNAMKGFGTKEQILNRIICLRSEHDMALLKVLFEERIGKDLGDEVYSETSGDYRTLLMVLLNSSHHKK</sequence>
<dbReference type="InterPro" id="IPR018252">
    <property type="entry name" value="Annexin_repeat_CS"/>
</dbReference>
<accession>A0ABD2Q884</accession>
<name>A0ABD2Q884_9PLAT</name>
<dbReference type="InterPro" id="IPR001464">
    <property type="entry name" value="Annexin"/>
</dbReference>
<dbReference type="InterPro" id="IPR018502">
    <property type="entry name" value="Annexin_repeat"/>
</dbReference>
<evidence type="ECO:0000256" key="4">
    <source>
        <dbReference type="RuleBase" id="RU003540"/>
    </source>
</evidence>
<evidence type="ECO:0000256" key="1">
    <source>
        <dbReference type="ARBA" id="ARBA00007831"/>
    </source>
</evidence>
<keyword evidence="4" id="KW-0106">Calcium</keyword>
<comment type="similarity">
    <text evidence="1 4">Belongs to the annexin family.</text>
</comment>
<comment type="domain">
    <text evidence="4">A pair of annexin repeats may form one binding site for calcium and phospholipid.</text>
</comment>
<proteinExistence type="inferred from homology"/>
<dbReference type="AlphaFoldDB" id="A0ABD2Q884"/>
<protein>
    <recommendedName>
        <fullName evidence="4">Annexin</fullName>
    </recommendedName>
</protein>
<dbReference type="EMBL" id="JBJKFK010000666">
    <property type="protein sequence ID" value="KAL3315781.1"/>
    <property type="molecule type" value="Genomic_DNA"/>
</dbReference>
<dbReference type="Proteomes" id="UP001626550">
    <property type="component" value="Unassembled WGS sequence"/>
</dbReference>
<dbReference type="PANTHER" id="PTHR10502">
    <property type="entry name" value="ANNEXIN"/>
    <property type="match status" value="1"/>
</dbReference>
<gene>
    <name evidence="5" type="ORF">Ciccas_005589</name>
</gene>
<evidence type="ECO:0000313" key="5">
    <source>
        <dbReference type="EMBL" id="KAL3315781.1"/>
    </source>
</evidence>
<dbReference type="SUPFAM" id="SSF47874">
    <property type="entry name" value="Annexin"/>
    <property type="match status" value="1"/>
</dbReference>